<dbReference type="AlphaFoldDB" id="A0A976XJZ7"/>
<evidence type="ECO:0000256" key="1">
    <source>
        <dbReference type="SAM" id="Phobius"/>
    </source>
</evidence>
<reference evidence="2" key="1">
    <citation type="submission" date="2022-07" db="EMBL/GenBank/DDBJ databases">
        <title>Evaluation of T. orientalis genome assembly methods using nanopore sequencing and analysis of variation between genomes.</title>
        <authorList>
            <person name="Yam J."/>
            <person name="Micallef M.L."/>
            <person name="Liu M."/>
            <person name="Djordjevic S.P."/>
            <person name="Bogema D.R."/>
            <person name="Jenkins C."/>
        </authorList>
    </citation>
    <scope>NUCLEOTIDE SEQUENCE</scope>
    <source>
        <strain evidence="2">Goon Nure</strain>
    </source>
</reference>
<evidence type="ECO:0000313" key="2">
    <source>
        <dbReference type="EMBL" id="UVC50010.1"/>
    </source>
</evidence>
<protein>
    <submittedName>
        <fullName evidence="2">Uncharacterized protein</fullName>
    </submittedName>
</protein>
<gene>
    <name evidence="2" type="ORF">MACK_003633</name>
</gene>
<evidence type="ECO:0000313" key="3">
    <source>
        <dbReference type="Proteomes" id="UP000244811"/>
    </source>
</evidence>
<accession>A0A976XJZ7</accession>
<proteinExistence type="predicted"/>
<feature type="transmembrane region" description="Helical" evidence="1">
    <location>
        <begin position="12"/>
        <end position="30"/>
    </location>
</feature>
<dbReference type="EMBL" id="CP056071">
    <property type="protein sequence ID" value="UVC50010.1"/>
    <property type="molecule type" value="Genomic_DNA"/>
</dbReference>
<dbReference type="Proteomes" id="UP000244811">
    <property type="component" value="Chromosome 2"/>
</dbReference>
<keyword evidence="1" id="KW-0812">Transmembrane</keyword>
<sequence length="40" mass="4553">MTGTATDSNGYWYMLVSLSTNCLILIWSLFMSKSFKKSLN</sequence>
<name>A0A976XJZ7_THEOR</name>
<keyword evidence="1" id="KW-1133">Transmembrane helix</keyword>
<organism evidence="2 3">
    <name type="scientific">Theileria orientalis</name>
    <dbReference type="NCBI Taxonomy" id="68886"/>
    <lineage>
        <taxon>Eukaryota</taxon>
        <taxon>Sar</taxon>
        <taxon>Alveolata</taxon>
        <taxon>Apicomplexa</taxon>
        <taxon>Aconoidasida</taxon>
        <taxon>Piroplasmida</taxon>
        <taxon>Theileriidae</taxon>
        <taxon>Theileria</taxon>
    </lineage>
</organism>
<keyword evidence="1" id="KW-0472">Membrane</keyword>